<dbReference type="GO" id="GO:0007064">
    <property type="term" value="P:mitotic sister chromatid cohesion"/>
    <property type="evidence" value="ECO:0007669"/>
    <property type="project" value="TreeGrafter"/>
</dbReference>
<dbReference type="InterPro" id="IPR016181">
    <property type="entry name" value="Acyl_CoA_acyltransferase"/>
</dbReference>
<dbReference type="GO" id="GO:0031415">
    <property type="term" value="C:NatA complex"/>
    <property type="evidence" value="ECO:0007669"/>
    <property type="project" value="TreeGrafter"/>
</dbReference>
<reference evidence="5" key="1">
    <citation type="submission" date="2023-08" db="EMBL/GenBank/DDBJ databases">
        <title>Black Yeasts Isolated from many extreme environments.</title>
        <authorList>
            <person name="Coleine C."/>
            <person name="Stajich J.E."/>
            <person name="Selbmann L."/>
        </authorList>
    </citation>
    <scope>NUCLEOTIDE SEQUENCE</scope>
    <source>
        <strain evidence="5">CCFEE 5401</strain>
    </source>
</reference>
<evidence type="ECO:0000313" key="5">
    <source>
        <dbReference type="EMBL" id="KAK5115091.1"/>
    </source>
</evidence>
<dbReference type="Pfam" id="PF00583">
    <property type="entry name" value="Acetyltransf_1"/>
    <property type="match status" value="1"/>
</dbReference>
<sequence length="274" mass="29792">MPQSSLTTWLKKPAIITEPGPTNDNATNDNIAADSSAVNALNTSTPPDLLPCDHKGNVQTTVDATEKRSTPVARTSALPQPGRNLPPNVEIRACAPADLTALKRLNSVLLPIPYPDSFYREIIADPVTNNMTLLALWHDDPSKIGKAKGRLVGAIRCRLLPGTSITPGKPTSAPNSASGKTELLYLSSLALLSPYRGYGIASHLLRTLITRAVDVYGITSIGAHVWEANEEGLEWYRKRGFKVVEKELRYYRRLDPSTGVVVQRDVKVSDFLVG</sequence>
<protein>
    <recommendedName>
        <fullName evidence="4">N-acetyltransferase domain-containing protein</fullName>
    </recommendedName>
</protein>
<feature type="region of interest" description="Disordered" evidence="3">
    <location>
        <begin position="1"/>
        <end position="27"/>
    </location>
</feature>
<dbReference type="InterPro" id="IPR000182">
    <property type="entry name" value="GNAT_dom"/>
</dbReference>
<evidence type="ECO:0000256" key="2">
    <source>
        <dbReference type="ARBA" id="ARBA00023315"/>
    </source>
</evidence>
<keyword evidence="1" id="KW-0808">Transferase</keyword>
<comment type="caution">
    <text evidence="5">The sequence shown here is derived from an EMBL/GenBank/DDBJ whole genome shotgun (WGS) entry which is preliminary data.</text>
</comment>
<dbReference type="GO" id="GO:0016747">
    <property type="term" value="F:acyltransferase activity, transferring groups other than amino-acyl groups"/>
    <property type="evidence" value="ECO:0007669"/>
    <property type="project" value="InterPro"/>
</dbReference>
<dbReference type="AlphaFoldDB" id="A0AAN7TLK9"/>
<organism evidence="5 6">
    <name type="scientific">Meristemomyces frigidus</name>
    <dbReference type="NCBI Taxonomy" id="1508187"/>
    <lineage>
        <taxon>Eukaryota</taxon>
        <taxon>Fungi</taxon>
        <taxon>Dikarya</taxon>
        <taxon>Ascomycota</taxon>
        <taxon>Pezizomycotina</taxon>
        <taxon>Dothideomycetes</taxon>
        <taxon>Dothideomycetidae</taxon>
        <taxon>Mycosphaerellales</taxon>
        <taxon>Teratosphaeriaceae</taxon>
        <taxon>Meristemomyces</taxon>
    </lineage>
</organism>
<feature type="domain" description="N-acetyltransferase" evidence="4">
    <location>
        <begin position="89"/>
        <end position="267"/>
    </location>
</feature>
<evidence type="ECO:0000259" key="4">
    <source>
        <dbReference type="PROSITE" id="PS51186"/>
    </source>
</evidence>
<dbReference type="PANTHER" id="PTHR42919:SF8">
    <property type="entry name" value="N-ALPHA-ACETYLTRANSFERASE 50"/>
    <property type="match status" value="1"/>
</dbReference>
<dbReference type="Gene3D" id="3.40.630.30">
    <property type="match status" value="1"/>
</dbReference>
<feature type="region of interest" description="Disordered" evidence="3">
    <location>
        <begin position="65"/>
        <end position="84"/>
    </location>
</feature>
<dbReference type="Proteomes" id="UP001310890">
    <property type="component" value="Unassembled WGS sequence"/>
</dbReference>
<dbReference type="PANTHER" id="PTHR42919">
    <property type="entry name" value="N-ALPHA-ACETYLTRANSFERASE"/>
    <property type="match status" value="1"/>
</dbReference>
<dbReference type="SUPFAM" id="SSF55729">
    <property type="entry name" value="Acyl-CoA N-acyltransferases (Nat)"/>
    <property type="match status" value="1"/>
</dbReference>
<gene>
    <name evidence="5" type="ORF">LTR62_001788</name>
</gene>
<evidence type="ECO:0000313" key="6">
    <source>
        <dbReference type="Proteomes" id="UP001310890"/>
    </source>
</evidence>
<evidence type="ECO:0000256" key="1">
    <source>
        <dbReference type="ARBA" id="ARBA00022679"/>
    </source>
</evidence>
<keyword evidence="2" id="KW-0012">Acyltransferase</keyword>
<dbReference type="PROSITE" id="PS51186">
    <property type="entry name" value="GNAT"/>
    <property type="match status" value="1"/>
</dbReference>
<name>A0AAN7TLK9_9PEZI</name>
<dbReference type="EMBL" id="JAVRRL010000014">
    <property type="protein sequence ID" value="KAK5115091.1"/>
    <property type="molecule type" value="Genomic_DNA"/>
</dbReference>
<proteinExistence type="predicted"/>
<evidence type="ECO:0000256" key="3">
    <source>
        <dbReference type="SAM" id="MobiDB-lite"/>
    </source>
</evidence>
<accession>A0AAN7TLK9</accession>
<dbReference type="InterPro" id="IPR051556">
    <property type="entry name" value="N-term/lysine_N-AcTrnsfr"/>
</dbReference>